<dbReference type="SUPFAM" id="SSF54928">
    <property type="entry name" value="RNA-binding domain, RBD"/>
    <property type="match status" value="1"/>
</dbReference>
<gene>
    <name evidence="25" type="ORF">KP79_PYT07491</name>
</gene>
<evidence type="ECO:0000256" key="23">
    <source>
        <dbReference type="SAM" id="MobiDB-lite"/>
    </source>
</evidence>
<keyword evidence="15" id="KW-0010">Activator</keyword>
<comment type="subunit">
    <text evidence="20">Component of the 17S U2 SnRNP complex, a ribonucleoprotein complex that contains small nuclear RNA (snRNA) U2 and a number of specific proteins. Within the 17S U2 SnRNP complex, interacts (via UHM region) directly with SF3B1. Component of a complex which is at least composed of HTATSF1/Tat-SF1, the P-TEFb complex components CDK9 and CCNT1, RNA polymerase II, SUPT5H, and NCL/nucleolin. Interacts with GTF2F2/RAP30 and POLR2A. Interacts with TCERG1/CA150. Interacts with (poly-ADP-ribosylated) RPA1; promoting HTATSF1 recruitment to DNA damage sites. Interacts (when phosphorylated) with TOPBP1; promoting recruitment of TOPBP1 to DNA damage sites during S-phase.</text>
</comment>
<comment type="similarity">
    <text evidence="3">Belongs to the HTATSF1 family.</text>
</comment>
<protein>
    <recommendedName>
        <fullName evidence="21">17S U2 SnRNP complex component HTATSF1</fullName>
    </recommendedName>
</protein>
<evidence type="ECO:0000256" key="2">
    <source>
        <dbReference type="ARBA" id="ARBA00004286"/>
    </source>
</evidence>
<dbReference type="FunFam" id="3.30.70.330:FF:000105">
    <property type="entry name" value="HIV Tat-specific factor 1 homolog"/>
    <property type="match status" value="1"/>
</dbReference>
<keyword evidence="13" id="KW-0007">Acetylation</keyword>
<proteinExistence type="inferred from homology"/>
<dbReference type="EMBL" id="NEDP02005407">
    <property type="protein sequence ID" value="OWF41338.1"/>
    <property type="molecule type" value="Genomic_DNA"/>
</dbReference>
<evidence type="ECO:0000256" key="11">
    <source>
        <dbReference type="ARBA" id="ARBA00022843"/>
    </source>
</evidence>
<feature type="region of interest" description="Disordered" evidence="23">
    <location>
        <begin position="455"/>
        <end position="536"/>
    </location>
</feature>
<dbReference type="PANTHER" id="PTHR15608:SF0">
    <property type="entry name" value="HIV TAT-SPECIFIC FACTOR 1"/>
    <property type="match status" value="1"/>
</dbReference>
<dbReference type="GO" id="GO:0005694">
    <property type="term" value="C:chromosome"/>
    <property type="evidence" value="ECO:0007669"/>
    <property type="project" value="UniProtKB-SubCell"/>
</dbReference>
<dbReference type="InterPro" id="IPR034393">
    <property type="entry name" value="TatSF1-like"/>
</dbReference>
<evidence type="ECO:0000256" key="3">
    <source>
        <dbReference type="ARBA" id="ARBA00007747"/>
    </source>
</evidence>
<dbReference type="GO" id="GO:0000398">
    <property type="term" value="P:mRNA splicing, via spliceosome"/>
    <property type="evidence" value="ECO:0007669"/>
    <property type="project" value="InterPro"/>
</dbReference>
<dbReference type="FunFam" id="3.30.70.330:FF:000202">
    <property type="entry name" value="HIV Tat-specific factor 1"/>
    <property type="match status" value="1"/>
</dbReference>
<evidence type="ECO:0000256" key="9">
    <source>
        <dbReference type="ARBA" id="ARBA00022737"/>
    </source>
</evidence>
<evidence type="ECO:0000256" key="20">
    <source>
        <dbReference type="ARBA" id="ARBA00062124"/>
    </source>
</evidence>
<evidence type="ECO:0000256" key="12">
    <source>
        <dbReference type="ARBA" id="ARBA00022884"/>
    </source>
</evidence>
<dbReference type="Proteomes" id="UP000242188">
    <property type="component" value="Unassembled WGS sequence"/>
</dbReference>
<keyword evidence="11" id="KW-0832">Ubl conjugation</keyword>
<keyword evidence="10" id="KW-0227">DNA damage</keyword>
<feature type="compositionally biased region" description="Polar residues" evidence="23">
    <location>
        <begin position="504"/>
        <end position="518"/>
    </location>
</feature>
<feature type="region of interest" description="Disordered" evidence="23">
    <location>
        <begin position="104"/>
        <end position="126"/>
    </location>
</feature>
<feature type="compositionally biased region" description="Acidic residues" evidence="23">
    <location>
        <begin position="115"/>
        <end position="126"/>
    </location>
</feature>
<name>A0A210PXW5_MIZYE</name>
<evidence type="ECO:0000256" key="5">
    <source>
        <dbReference type="ARBA" id="ARBA00022499"/>
    </source>
</evidence>
<evidence type="ECO:0000256" key="13">
    <source>
        <dbReference type="ARBA" id="ARBA00022990"/>
    </source>
</evidence>
<accession>A0A210PXW5</accession>
<evidence type="ECO:0000256" key="16">
    <source>
        <dbReference type="ARBA" id="ARBA00023163"/>
    </source>
</evidence>
<evidence type="ECO:0000256" key="6">
    <source>
        <dbReference type="ARBA" id="ARBA00022553"/>
    </source>
</evidence>
<keyword evidence="4" id="KW-0158">Chromosome</keyword>
<keyword evidence="9" id="KW-0677">Repeat</keyword>
<dbReference type="SMART" id="SM00360">
    <property type="entry name" value="RRM"/>
    <property type="match status" value="2"/>
</dbReference>
<dbReference type="InterPro" id="IPR034392">
    <property type="entry name" value="TatSF1-like_RRM1"/>
</dbReference>
<evidence type="ECO:0000256" key="14">
    <source>
        <dbReference type="ARBA" id="ARBA00023015"/>
    </source>
</evidence>
<dbReference type="InterPro" id="IPR000504">
    <property type="entry name" value="RRM_dom"/>
</dbReference>
<organism evidence="25 26">
    <name type="scientific">Mizuhopecten yessoensis</name>
    <name type="common">Japanese scallop</name>
    <name type="synonym">Patinopecten yessoensis</name>
    <dbReference type="NCBI Taxonomy" id="6573"/>
    <lineage>
        <taxon>Eukaryota</taxon>
        <taxon>Metazoa</taxon>
        <taxon>Spiralia</taxon>
        <taxon>Lophotrochozoa</taxon>
        <taxon>Mollusca</taxon>
        <taxon>Bivalvia</taxon>
        <taxon>Autobranchia</taxon>
        <taxon>Pteriomorphia</taxon>
        <taxon>Pectinida</taxon>
        <taxon>Pectinoidea</taxon>
        <taxon>Pectinidae</taxon>
        <taxon>Mizuhopecten</taxon>
    </lineage>
</organism>
<evidence type="ECO:0000256" key="18">
    <source>
        <dbReference type="ARBA" id="ARBA00023204"/>
    </source>
</evidence>
<keyword evidence="17" id="KW-0508">mRNA splicing</keyword>
<dbReference type="GO" id="GO:0005686">
    <property type="term" value="C:U2 snRNP"/>
    <property type="evidence" value="ECO:0007669"/>
    <property type="project" value="TreeGrafter"/>
</dbReference>
<reference evidence="25 26" key="1">
    <citation type="journal article" date="2017" name="Nat. Ecol. Evol.">
        <title>Scallop genome provides insights into evolution of bilaterian karyotype and development.</title>
        <authorList>
            <person name="Wang S."/>
            <person name="Zhang J."/>
            <person name="Jiao W."/>
            <person name="Li J."/>
            <person name="Xun X."/>
            <person name="Sun Y."/>
            <person name="Guo X."/>
            <person name="Huan P."/>
            <person name="Dong B."/>
            <person name="Zhang L."/>
            <person name="Hu X."/>
            <person name="Sun X."/>
            <person name="Wang J."/>
            <person name="Zhao C."/>
            <person name="Wang Y."/>
            <person name="Wang D."/>
            <person name="Huang X."/>
            <person name="Wang R."/>
            <person name="Lv J."/>
            <person name="Li Y."/>
            <person name="Zhang Z."/>
            <person name="Liu B."/>
            <person name="Lu W."/>
            <person name="Hui Y."/>
            <person name="Liang J."/>
            <person name="Zhou Z."/>
            <person name="Hou R."/>
            <person name="Li X."/>
            <person name="Liu Y."/>
            <person name="Li H."/>
            <person name="Ning X."/>
            <person name="Lin Y."/>
            <person name="Zhao L."/>
            <person name="Xing Q."/>
            <person name="Dou J."/>
            <person name="Li Y."/>
            <person name="Mao J."/>
            <person name="Guo H."/>
            <person name="Dou H."/>
            <person name="Li T."/>
            <person name="Mu C."/>
            <person name="Jiang W."/>
            <person name="Fu Q."/>
            <person name="Fu X."/>
            <person name="Miao Y."/>
            <person name="Liu J."/>
            <person name="Yu Q."/>
            <person name="Li R."/>
            <person name="Liao H."/>
            <person name="Li X."/>
            <person name="Kong Y."/>
            <person name="Jiang Z."/>
            <person name="Chourrout D."/>
            <person name="Li R."/>
            <person name="Bao Z."/>
        </authorList>
    </citation>
    <scope>NUCLEOTIDE SEQUENCE [LARGE SCALE GENOMIC DNA]</scope>
    <source>
        <strain evidence="25 26">PY_sf001</strain>
    </source>
</reference>
<evidence type="ECO:0000256" key="1">
    <source>
        <dbReference type="ARBA" id="ARBA00004123"/>
    </source>
</evidence>
<feature type="region of interest" description="Disordered" evidence="23">
    <location>
        <begin position="162"/>
        <end position="195"/>
    </location>
</feature>
<dbReference type="Gene3D" id="3.30.70.330">
    <property type="match status" value="2"/>
</dbReference>
<keyword evidence="7" id="KW-0507">mRNA processing</keyword>
<keyword evidence="19" id="KW-0539">Nucleus</keyword>
<evidence type="ECO:0000256" key="7">
    <source>
        <dbReference type="ARBA" id="ARBA00022664"/>
    </source>
</evidence>
<dbReference type="PANTHER" id="PTHR15608">
    <property type="entry name" value="SPLICING FACTOR U2AF-ASSOCIATED PROTEIN 2"/>
    <property type="match status" value="1"/>
</dbReference>
<feature type="domain" description="RRM" evidence="24">
    <location>
        <begin position="201"/>
        <end position="286"/>
    </location>
</feature>
<keyword evidence="14" id="KW-0805">Transcription regulation</keyword>
<evidence type="ECO:0000313" key="26">
    <source>
        <dbReference type="Proteomes" id="UP000242188"/>
    </source>
</evidence>
<keyword evidence="6" id="KW-0597">Phosphoprotein</keyword>
<evidence type="ECO:0000256" key="4">
    <source>
        <dbReference type="ARBA" id="ARBA00022454"/>
    </source>
</evidence>
<keyword evidence="18" id="KW-0234">DNA repair</keyword>
<evidence type="ECO:0000256" key="17">
    <source>
        <dbReference type="ARBA" id="ARBA00023187"/>
    </source>
</evidence>
<dbReference type="AlphaFoldDB" id="A0A210PXW5"/>
<dbReference type="InterPro" id="IPR012677">
    <property type="entry name" value="Nucleotide-bd_a/b_plait_sf"/>
</dbReference>
<evidence type="ECO:0000256" key="8">
    <source>
        <dbReference type="ARBA" id="ARBA00022728"/>
    </source>
</evidence>
<dbReference type="CDD" id="cd12281">
    <property type="entry name" value="RRM1_TatSF1_like"/>
    <property type="match status" value="1"/>
</dbReference>
<comment type="subcellular location">
    <subcellularLocation>
        <location evidence="2">Chromosome</location>
    </subcellularLocation>
    <subcellularLocation>
        <location evidence="1">Nucleus</location>
    </subcellularLocation>
</comment>
<dbReference type="InterPro" id="IPR035979">
    <property type="entry name" value="RBD_domain_sf"/>
</dbReference>
<dbReference type="Pfam" id="PF00076">
    <property type="entry name" value="RRM_1"/>
    <property type="match status" value="1"/>
</dbReference>
<sequence>MDEPDFEAQLVQEKIEEEQKKIKTKVDEDGTEYEWDDGKKAWFPKIDDDFIARYQMGYGIAEADSASSDFPAAPADTNSLEYKEWYEQYCKKYYGEQWAQGQEATGGMDAKGNGEEDSENSVDENSDEYRKKYFDNYAYYYGHEAAVEYCGYDYYKKENTEEKAADENQKNKKGKKRKKTAEPKKPEEPPSWFDVDESKNTNVYVSGLPLDITDEEYRELMGKYGLIMADPVNRGLKLKLYKDSEGNPKGDGRCCFIKVESVELAMKFLDDSELRGHKVKVELAKFSMKGDFDPNKRKKKLSNKDKRKFKEKQAKLFDWRPEKKELGEVAGAARQKNEKVVVLKNMFDPNEFEEDPTLINDLRDDVRMECGKFGEVKNVKIFDNHPDGVMMVYFKAADSADGCIAALHQRWFSKRRVIAQQWDGRTKYEIEESEAERNERLSKWEKFLESDNTKSQGESECVVTKSQSDDAVDKSAKTDSKSEPNDVEVQPNNNKGQDDIGSIDKSNGKGSSNSQDVSLDTMPSEEETGDSAMITE</sequence>
<keyword evidence="8" id="KW-0747">Spliceosome</keyword>
<keyword evidence="12 22" id="KW-0694">RNA-binding</keyword>
<dbReference type="GO" id="GO:0006281">
    <property type="term" value="P:DNA repair"/>
    <property type="evidence" value="ECO:0007669"/>
    <property type="project" value="UniProtKB-KW"/>
</dbReference>
<evidence type="ECO:0000256" key="15">
    <source>
        <dbReference type="ARBA" id="ARBA00023159"/>
    </source>
</evidence>
<dbReference type="GO" id="GO:0003723">
    <property type="term" value="F:RNA binding"/>
    <property type="evidence" value="ECO:0007669"/>
    <property type="project" value="UniProtKB-UniRule"/>
</dbReference>
<evidence type="ECO:0000256" key="19">
    <source>
        <dbReference type="ARBA" id="ARBA00023242"/>
    </source>
</evidence>
<evidence type="ECO:0000259" key="24">
    <source>
        <dbReference type="PROSITE" id="PS50102"/>
    </source>
</evidence>
<dbReference type="OrthoDB" id="10258585at2759"/>
<evidence type="ECO:0000256" key="10">
    <source>
        <dbReference type="ARBA" id="ARBA00022763"/>
    </source>
</evidence>
<dbReference type="GO" id="GO:0005684">
    <property type="term" value="C:U2-type spliceosomal complex"/>
    <property type="evidence" value="ECO:0007669"/>
    <property type="project" value="TreeGrafter"/>
</dbReference>
<dbReference type="STRING" id="6573.A0A210PXW5"/>
<keyword evidence="16" id="KW-0804">Transcription</keyword>
<comment type="caution">
    <text evidence="25">The sequence shown here is derived from an EMBL/GenBank/DDBJ whole genome shotgun (WGS) entry which is preliminary data.</text>
</comment>
<evidence type="ECO:0000256" key="22">
    <source>
        <dbReference type="PROSITE-ProRule" id="PRU00176"/>
    </source>
</evidence>
<keyword evidence="26" id="KW-1185">Reference proteome</keyword>
<keyword evidence="5" id="KW-1017">Isopeptide bond</keyword>
<evidence type="ECO:0000256" key="21">
    <source>
        <dbReference type="ARBA" id="ARBA00073773"/>
    </source>
</evidence>
<dbReference type="CDD" id="cd12282">
    <property type="entry name" value="RRM2_TatSF1_like"/>
    <property type="match status" value="1"/>
</dbReference>
<dbReference type="PROSITE" id="PS50102">
    <property type="entry name" value="RRM"/>
    <property type="match status" value="1"/>
</dbReference>
<feature type="compositionally biased region" description="Basic and acidic residues" evidence="23">
    <location>
        <begin position="467"/>
        <end position="484"/>
    </location>
</feature>
<evidence type="ECO:0000313" key="25">
    <source>
        <dbReference type="EMBL" id="OWF41338.1"/>
    </source>
</evidence>